<feature type="transmembrane region" description="Helical" evidence="6">
    <location>
        <begin position="21"/>
        <end position="41"/>
    </location>
</feature>
<evidence type="ECO:0000259" key="7">
    <source>
        <dbReference type="Pfam" id="PF09924"/>
    </source>
</evidence>
<dbReference type="EMBL" id="JBHSMG010000003">
    <property type="protein sequence ID" value="MFC5502967.1"/>
    <property type="molecule type" value="Genomic_DNA"/>
</dbReference>
<comment type="caution">
    <text evidence="8">The sequence shown here is derived from an EMBL/GenBank/DDBJ whole genome shotgun (WGS) entry which is preliminary data.</text>
</comment>
<dbReference type="Pfam" id="PF09924">
    <property type="entry name" value="LPG_synthase_C"/>
    <property type="match status" value="1"/>
</dbReference>
<evidence type="ECO:0000256" key="4">
    <source>
        <dbReference type="ARBA" id="ARBA00022989"/>
    </source>
</evidence>
<feature type="transmembrane region" description="Helical" evidence="6">
    <location>
        <begin position="138"/>
        <end position="154"/>
    </location>
</feature>
<evidence type="ECO:0000256" key="5">
    <source>
        <dbReference type="ARBA" id="ARBA00023136"/>
    </source>
</evidence>
<dbReference type="RefSeq" id="WP_386740685.1">
    <property type="nucleotide sequence ID" value="NZ_JBHSMG010000003.1"/>
</dbReference>
<gene>
    <name evidence="8" type="ORF">ACFPJ4_12020</name>
</gene>
<keyword evidence="5 6" id="KW-0472">Membrane</keyword>
<evidence type="ECO:0000256" key="1">
    <source>
        <dbReference type="ARBA" id="ARBA00004651"/>
    </source>
</evidence>
<feature type="transmembrane region" description="Helical" evidence="6">
    <location>
        <begin position="250"/>
        <end position="272"/>
    </location>
</feature>
<keyword evidence="9" id="KW-1185">Reference proteome</keyword>
<evidence type="ECO:0000313" key="9">
    <source>
        <dbReference type="Proteomes" id="UP001596039"/>
    </source>
</evidence>
<dbReference type="PANTHER" id="PTHR34697:SF2">
    <property type="entry name" value="PHOSPHATIDYLGLYCEROL LYSYLTRANSFERASE"/>
    <property type="match status" value="1"/>
</dbReference>
<feature type="transmembrane region" description="Helical" evidence="6">
    <location>
        <begin position="635"/>
        <end position="654"/>
    </location>
</feature>
<organism evidence="8 9">
    <name type="scientific">Lysinimonas soli</name>
    <dbReference type="NCBI Taxonomy" id="1074233"/>
    <lineage>
        <taxon>Bacteria</taxon>
        <taxon>Bacillati</taxon>
        <taxon>Actinomycetota</taxon>
        <taxon>Actinomycetes</taxon>
        <taxon>Micrococcales</taxon>
        <taxon>Microbacteriaceae</taxon>
        <taxon>Lysinimonas</taxon>
    </lineage>
</organism>
<proteinExistence type="predicted"/>
<feature type="transmembrane region" description="Helical" evidence="6">
    <location>
        <begin position="292"/>
        <end position="313"/>
    </location>
</feature>
<keyword evidence="3 6" id="KW-0812">Transmembrane</keyword>
<feature type="transmembrane region" description="Helical" evidence="6">
    <location>
        <begin position="192"/>
        <end position="212"/>
    </location>
</feature>
<keyword evidence="4 6" id="KW-1133">Transmembrane helix</keyword>
<feature type="transmembrane region" description="Helical" evidence="6">
    <location>
        <begin position="160"/>
        <end position="180"/>
    </location>
</feature>
<feature type="domain" description="Phosphatidylglycerol lysyltransferase C-terminal" evidence="7">
    <location>
        <begin position="343"/>
        <end position="636"/>
    </location>
</feature>
<dbReference type="InterPro" id="IPR024320">
    <property type="entry name" value="LPG_synthase_C"/>
</dbReference>
<feature type="transmembrane region" description="Helical" evidence="6">
    <location>
        <begin position="113"/>
        <end position="131"/>
    </location>
</feature>
<evidence type="ECO:0000256" key="3">
    <source>
        <dbReference type="ARBA" id="ARBA00022692"/>
    </source>
</evidence>
<feature type="transmembrane region" description="Helical" evidence="6">
    <location>
        <begin position="73"/>
        <end position="93"/>
    </location>
</feature>
<protein>
    <submittedName>
        <fullName evidence="8">Bifunctional lysylphosphatidylglycerol flippase/synthetase MprF</fullName>
    </submittedName>
</protein>
<evidence type="ECO:0000313" key="8">
    <source>
        <dbReference type="EMBL" id="MFC5502967.1"/>
    </source>
</evidence>
<sequence length="662" mass="69891">MLSPSSADSRLRRPSARAWRGISAHPVAAVAAGVALALAVGMPGLRIAGFAGLGNAVIIVGCLALAEHVMGGFRAVIALLAAPMIAIPAAAALDALQTGTGFETALRTSAELTLDPLVIGGGCLLATSAYLSPRWRRRMRVGIIAGLAALALFNGSAVDIARFCSGAIGLAIGLAVGPRVQVRSASGLHSALAAALVALAAGPVILAASHSAHGPLEPLADSRGGFITLLVIPGMLVVTAAMLRARGGRVPVILGGVALLGLGVTAFASNVVVPLTQNWIEWTGISAAEATWQIEMLGSWAIPLGMLVALVIVEARSRRIVATTGSSSPVEREVIGRLVAATDAGTLGHMATWKGNRYWRSDATTGAIAYRRIGRVALALSDPIASGADSATVMREFERYCDNRDLIPVFYGLHAQHVSGLRHRGWHAVAVADESMIDLESFTLSGKRRNDLRTASNRAERIGLSAVWTTFPDADDGLRDQIRRLSRESAGRRRLPKLEFTVGALDELRDPEVQLVVARDEAGRVHAVTSWLPIWEEHRLIGRTLDVMWRQADAMPGAMEFLIAAAALGFRAGGLQKLSLSATPLIVDAAPGRRARLTAWLLGVIAQGLEGAYGFRSLARFKRKLHTSTQPLYVAYPDALALPMIAAAVLRAHLPSRPERTT</sequence>
<reference evidence="9" key="1">
    <citation type="journal article" date="2019" name="Int. J. Syst. Evol. Microbiol.">
        <title>The Global Catalogue of Microorganisms (GCM) 10K type strain sequencing project: providing services to taxonomists for standard genome sequencing and annotation.</title>
        <authorList>
            <consortium name="The Broad Institute Genomics Platform"/>
            <consortium name="The Broad Institute Genome Sequencing Center for Infectious Disease"/>
            <person name="Wu L."/>
            <person name="Ma J."/>
        </authorList>
    </citation>
    <scope>NUCLEOTIDE SEQUENCE [LARGE SCALE GENOMIC DNA]</scope>
    <source>
        <strain evidence="9">CGMCC 4.6997</strain>
    </source>
</reference>
<name>A0ABW0NUN6_9MICO</name>
<accession>A0ABW0NUN6</accession>
<feature type="transmembrane region" description="Helical" evidence="6">
    <location>
        <begin position="47"/>
        <end position="66"/>
    </location>
</feature>
<evidence type="ECO:0000256" key="6">
    <source>
        <dbReference type="SAM" id="Phobius"/>
    </source>
</evidence>
<comment type="subcellular location">
    <subcellularLocation>
        <location evidence="1">Cell membrane</location>
        <topology evidence="1">Multi-pass membrane protein</topology>
    </subcellularLocation>
</comment>
<feature type="transmembrane region" description="Helical" evidence="6">
    <location>
        <begin position="224"/>
        <end position="243"/>
    </location>
</feature>
<evidence type="ECO:0000256" key="2">
    <source>
        <dbReference type="ARBA" id="ARBA00022475"/>
    </source>
</evidence>
<dbReference type="PANTHER" id="PTHR34697">
    <property type="entry name" value="PHOSPHATIDYLGLYCEROL LYSYLTRANSFERASE"/>
    <property type="match status" value="1"/>
</dbReference>
<dbReference type="InterPro" id="IPR051211">
    <property type="entry name" value="PG_lysyltransferase"/>
</dbReference>
<keyword evidence="2" id="KW-1003">Cell membrane</keyword>
<dbReference type="Proteomes" id="UP001596039">
    <property type="component" value="Unassembled WGS sequence"/>
</dbReference>